<keyword evidence="2" id="KW-1185">Reference proteome</keyword>
<proteinExistence type="predicted"/>
<dbReference type="STRING" id="311334.SAMN05421846_11920"/>
<name>A0A1G8PE03_9FLAO</name>
<dbReference type="Proteomes" id="UP000198869">
    <property type="component" value="Unassembled WGS sequence"/>
</dbReference>
<evidence type="ECO:0000313" key="1">
    <source>
        <dbReference type="EMBL" id="SDI90734.1"/>
    </source>
</evidence>
<sequence length="1019" mass="117031">MASRGIIRTKIEQSKSYTIAERDNYHFVEFTNSGETISAFVDEECLDTGTLNPKATISGTQWIVVEETVWSKLLAEYNQETGKKTYGDMTFFKKIEKQVLWRSKGAKANVKVSDMKQPPTPGNIYLLMPYTNYPEFRYTTQVVKFVYLKEPHIRYVYVDPPSQENADIPLGSDTKLHLYGMQAEINFSTHLIPDFRSRGKLIGDKVSADIYGEVFFLKDSKETTVGNFKTTIEEAGNSLYNRYKQVKVYVDPQWRNAEGTHKEKHQPQRYYIRLMVTPKNMFSSPTPGKPFDFSDSIRGLTNPVSYNTNKDFQKWYTFDPEQENWIEMDMQPYIEVRWDTMDMIFKKFEQEKNNQIQYIGDIEYTKKEYDPCSYSKITIKDEDDKKREPLVIFDENATVIDKTNSYFEITTGEKPKTISIKVGDLHNQGVYCHGAMLDEGQKHSDKTNVFQLERAAYSAQKDSKGNYISEKDKTHEDQLKKAGTPITKENKNDTDYIKNPNNSQIRPVNSVMRWQQGTEYTYKGEDEINLQLKYRYNKTLTIRNDEFDPNFVGNLFEEAWLFNYLKLNIDDQKQVYYIPVSTCRYPNQIAKINVLPDLKWTLLFKLNYKEEDFKKFKEEHNYEVQAFYAQSSQTTFISGQNGTSVSRQTTTAAGVRFSRTTTIVPVERKGGIKRLAELIKRIEVSLTAEWIDESGKKQSKDVIEGFLKQIYNFVGKISDIAKLVGDLTEGDSNPQDTNNKKQLDKEIEKMMGGRSLDGAWNALNKKTTTTEVLYPSIAIAASWYYGDADDPKRPQLMGRKALQIDAKVEAVPIIGVEIKWDFLEMLARRHPLAFIIKKGIDLLLYLSDPKNKIGITFTMSGELGLSAKFNHNMLAGNAYSNGRSPKKQELISGGATIKADLQGNITLYMTQYLIVSEYKMGGSAKIGVKAEVANKVYLGADTDGLYIANSTTFDGFTFYLEAEAKMEVTFLGAKIMDWNPKYEPEPMNWGKCSLDRVKTYLNNPDKKTEFFKFNSGDDE</sequence>
<reference evidence="2" key="1">
    <citation type="submission" date="2016-10" db="EMBL/GenBank/DDBJ databases">
        <authorList>
            <person name="Varghese N."/>
            <person name="Submissions S."/>
        </authorList>
    </citation>
    <scope>NUCLEOTIDE SEQUENCE [LARGE SCALE GENOMIC DNA]</scope>
    <source>
        <strain evidence="2">DSM 17071</strain>
    </source>
</reference>
<dbReference type="EMBL" id="FNDW01000019">
    <property type="protein sequence ID" value="SDI90734.1"/>
    <property type="molecule type" value="Genomic_DNA"/>
</dbReference>
<organism evidence="1 2">
    <name type="scientific">Chryseobacterium taeanense</name>
    <dbReference type="NCBI Taxonomy" id="311334"/>
    <lineage>
        <taxon>Bacteria</taxon>
        <taxon>Pseudomonadati</taxon>
        <taxon>Bacteroidota</taxon>
        <taxon>Flavobacteriia</taxon>
        <taxon>Flavobacteriales</taxon>
        <taxon>Weeksellaceae</taxon>
        <taxon>Chryseobacterium group</taxon>
        <taxon>Chryseobacterium</taxon>
    </lineage>
</organism>
<protein>
    <submittedName>
        <fullName evidence="1">Uncharacterized protein</fullName>
    </submittedName>
</protein>
<dbReference type="RefSeq" id="WP_089861571.1">
    <property type="nucleotide sequence ID" value="NZ_FNDW01000019.1"/>
</dbReference>
<dbReference type="OrthoDB" id="1207102at2"/>
<accession>A0A1G8PE03</accession>
<evidence type="ECO:0000313" key="2">
    <source>
        <dbReference type="Proteomes" id="UP000198869"/>
    </source>
</evidence>
<dbReference type="AlphaFoldDB" id="A0A1G8PE03"/>
<gene>
    <name evidence="1" type="ORF">SAMN05421846_11920</name>
</gene>